<dbReference type="Proteomes" id="UP001156660">
    <property type="component" value="Unassembled WGS sequence"/>
</dbReference>
<gene>
    <name evidence="1" type="ORF">GCM10007855_37110</name>
</gene>
<comment type="caution">
    <text evidence="1">The sequence shown here is derived from an EMBL/GenBank/DDBJ whole genome shotgun (WGS) entry which is preliminary data.</text>
</comment>
<protein>
    <submittedName>
        <fullName evidence="1">Uncharacterized protein</fullName>
    </submittedName>
</protein>
<evidence type="ECO:0000313" key="1">
    <source>
        <dbReference type="EMBL" id="GLR76836.1"/>
    </source>
</evidence>
<organism evidence="1 2">
    <name type="scientific">Aliivibrio sifiae</name>
    <dbReference type="NCBI Taxonomy" id="566293"/>
    <lineage>
        <taxon>Bacteria</taxon>
        <taxon>Pseudomonadati</taxon>
        <taxon>Pseudomonadota</taxon>
        <taxon>Gammaproteobacteria</taxon>
        <taxon>Vibrionales</taxon>
        <taxon>Vibrionaceae</taxon>
        <taxon>Aliivibrio</taxon>
    </lineage>
</organism>
<dbReference type="RefSeq" id="WP_146107812.1">
    <property type="nucleotide sequence ID" value="NZ_BSOU01000014.1"/>
</dbReference>
<reference evidence="2" key="1">
    <citation type="journal article" date="2019" name="Int. J. Syst. Evol. Microbiol.">
        <title>The Global Catalogue of Microorganisms (GCM) 10K type strain sequencing project: providing services to taxonomists for standard genome sequencing and annotation.</title>
        <authorList>
            <consortium name="The Broad Institute Genomics Platform"/>
            <consortium name="The Broad Institute Genome Sequencing Center for Infectious Disease"/>
            <person name="Wu L."/>
            <person name="Ma J."/>
        </authorList>
    </citation>
    <scope>NUCLEOTIDE SEQUENCE [LARGE SCALE GENOMIC DNA]</scope>
    <source>
        <strain evidence="2">NBRC 105001</strain>
    </source>
</reference>
<proteinExistence type="predicted"/>
<keyword evidence="2" id="KW-1185">Reference proteome</keyword>
<dbReference type="EMBL" id="BSOU01000014">
    <property type="protein sequence ID" value="GLR76836.1"/>
    <property type="molecule type" value="Genomic_DNA"/>
</dbReference>
<name>A0ABQ6AKL0_9GAMM</name>
<accession>A0ABQ6AKL0</accession>
<evidence type="ECO:0000313" key="2">
    <source>
        <dbReference type="Proteomes" id="UP001156660"/>
    </source>
</evidence>
<sequence>MIIISPTRIGKSSPHRLFWVTPSMNSKDNVMKPVQTQEIIDNPLMPLSWKPKKHITNPTGLTIERGTNDFKNN</sequence>